<feature type="transmembrane region" description="Helical" evidence="1">
    <location>
        <begin position="96"/>
        <end position="116"/>
    </location>
</feature>
<dbReference type="EMBL" id="JAGRQC010000003">
    <property type="protein sequence ID" value="MBR0552940.1"/>
    <property type="molecule type" value="Genomic_DNA"/>
</dbReference>
<evidence type="ECO:0000313" key="2">
    <source>
        <dbReference type="EMBL" id="MBR0552940.1"/>
    </source>
</evidence>
<organism evidence="2 3">
    <name type="scientific">Stakelama marina</name>
    <dbReference type="NCBI Taxonomy" id="2826939"/>
    <lineage>
        <taxon>Bacteria</taxon>
        <taxon>Pseudomonadati</taxon>
        <taxon>Pseudomonadota</taxon>
        <taxon>Alphaproteobacteria</taxon>
        <taxon>Sphingomonadales</taxon>
        <taxon>Sphingomonadaceae</taxon>
        <taxon>Stakelama</taxon>
    </lineage>
</organism>
<dbReference type="PANTHER" id="PTHR20992">
    <property type="entry name" value="AT15442P-RELATED"/>
    <property type="match status" value="1"/>
</dbReference>
<protein>
    <submittedName>
        <fullName evidence="2">DUF389 domain-containing protein</fullName>
    </submittedName>
</protein>
<keyword evidence="1" id="KW-0472">Membrane</keyword>
<feature type="transmembrane region" description="Helical" evidence="1">
    <location>
        <begin position="66"/>
        <end position="89"/>
    </location>
</feature>
<reference evidence="2" key="1">
    <citation type="submission" date="2021-04" db="EMBL/GenBank/DDBJ databases">
        <title>Ouciella asimina sp. nov., isolated from the surface seawater in the hydrothermal field of Okinawa Trough.</title>
        <authorList>
            <person name="Shuang W."/>
        </authorList>
    </citation>
    <scope>NUCLEOTIDE SEQUENCE</scope>
    <source>
        <strain evidence="2">LXI357</strain>
    </source>
</reference>
<dbReference type="RefSeq" id="WP_284054200.1">
    <property type="nucleotide sequence ID" value="NZ_JAGRQC010000003.1"/>
</dbReference>
<name>A0A8T4IEF6_9SPHN</name>
<dbReference type="PANTHER" id="PTHR20992:SF9">
    <property type="entry name" value="AT15442P-RELATED"/>
    <property type="match status" value="1"/>
</dbReference>
<feature type="transmembrane region" description="Helical" evidence="1">
    <location>
        <begin position="43"/>
        <end position="60"/>
    </location>
</feature>
<keyword evidence="3" id="KW-1185">Reference proteome</keyword>
<keyword evidence="1" id="KW-1133">Transmembrane helix</keyword>
<gene>
    <name evidence="2" type="ORF">J7S20_10520</name>
</gene>
<feature type="transmembrane region" description="Helical" evidence="1">
    <location>
        <begin position="226"/>
        <end position="245"/>
    </location>
</feature>
<keyword evidence="1" id="KW-0812">Transmembrane</keyword>
<dbReference type="AlphaFoldDB" id="A0A8T4IEF6"/>
<accession>A0A8T4IEF6</accession>
<feature type="transmembrane region" description="Helical" evidence="1">
    <location>
        <begin position="161"/>
        <end position="182"/>
    </location>
</feature>
<feature type="transmembrane region" description="Helical" evidence="1">
    <location>
        <begin position="194"/>
        <end position="214"/>
    </location>
</feature>
<evidence type="ECO:0000313" key="3">
    <source>
        <dbReference type="Proteomes" id="UP000676996"/>
    </source>
</evidence>
<dbReference type="Proteomes" id="UP000676996">
    <property type="component" value="Unassembled WGS sequence"/>
</dbReference>
<proteinExistence type="predicted"/>
<sequence>MDAPAIIQQNPVIAWWRDHIVSSVDHVRVLDKVRGESGWSGRYAFMTLMSAGIAVLGLLLSSPAVVIGAMLISPLMGPIIGLGFGLATFDTAEIKASAVALGLGVVLAVLFCAMIVLLSPLQNVTPEIAARTRPNLFDLAVALFSALAGSYAMVRGREGTIVGVAIATALMPPLAVMGYGLATANWTVFTGSTLLFFTNLMTIAVAAAIMARLYGFGSDLSPQHTILQTVVMGVLFIAFAIPLGLSLKQIAWEATAQREARDVVYSQFSNDSRISQMDVSYDPKPIHVDATVLTPEFQKDAERDAQVTLTRLFGEPVKVTLEQYRVSTGAAAEAQQIAAAQANARQQAADRAAAQLTNQLAIVAGVDPGSVLLDRDHRRAVVTAKPLPDTGLAAYRTLEQRVAQVATGWSVELIPPAAALPDIAFKANPAAKDDENAPADIPTDKGEAALKTAIWAGQRINTPIGVAGPDAHVDAVVKALTDAGVAARAVDGAGGSDGTVRLRWLAPDEG</sequence>
<dbReference type="Pfam" id="PF04087">
    <property type="entry name" value="DUF389"/>
    <property type="match status" value="1"/>
</dbReference>
<dbReference type="InterPro" id="IPR005240">
    <property type="entry name" value="DUF389"/>
</dbReference>
<comment type="caution">
    <text evidence="2">The sequence shown here is derived from an EMBL/GenBank/DDBJ whole genome shotgun (WGS) entry which is preliminary data.</text>
</comment>
<evidence type="ECO:0000256" key="1">
    <source>
        <dbReference type="SAM" id="Phobius"/>
    </source>
</evidence>